<accession>A0ABW8YXH1</accession>
<sequence length="331" mass="37606">MNKLLLVAVFIIFYSCNSKHEQPEKQTASKDTTKTVPEVPKTEVIKYQPEKEQRTDLGVVFFDDEPFTVVGEYTDSIVLSEPIINKDKIVEGSYNYRQMLVKLISKDKADTITLQKSDFKNKIDKDYDDFLLSYVQTNQKVKSEIIPVIISLCLPESDACWRFAIDINKGKAEISEFLDEELLYVQNSGYATAKYFGVYSYGTNADEGPIGNVTIYPEDDDHILFYLDVNRGAPSYNMGALYGRIKIKDDKGVYYKDTAKDDAECQLLFTFKGDALKIGVVGNNNNCGFGNGVFADGTYQRVPKEYPLTFTNGEGTEVDFRYTKPEDYYNE</sequence>
<gene>
    <name evidence="1" type="ORF">ABS766_11455</name>
</gene>
<evidence type="ECO:0008006" key="3">
    <source>
        <dbReference type="Google" id="ProtNLM"/>
    </source>
</evidence>
<reference evidence="1 2" key="1">
    <citation type="submission" date="2024-06" db="EMBL/GenBank/DDBJ databases">
        <authorList>
            <person name="Kaempfer P."/>
            <person name="Viver T."/>
        </authorList>
    </citation>
    <scope>NUCLEOTIDE SEQUENCE [LARGE SCALE GENOMIC DNA]</scope>
    <source>
        <strain evidence="1 2">ST-119</strain>
    </source>
</reference>
<name>A0ABW8YXH1_9FLAO</name>
<organism evidence="1 2">
    <name type="scientific">Flavobacterium rhizosphaerae</name>
    <dbReference type="NCBI Taxonomy" id="3163298"/>
    <lineage>
        <taxon>Bacteria</taxon>
        <taxon>Pseudomonadati</taxon>
        <taxon>Bacteroidota</taxon>
        <taxon>Flavobacteriia</taxon>
        <taxon>Flavobacteriales</taxon>
        <taxon>Flavobacteriaceae</taxon>
        <taxon>Flavobacterium</taxon>
    </lineage>
</organism>
<evidence type="ECO:0000313" key="2">
    <source>
        <dbReference type="Proteomes" id="UP001629156"/>
    </source>
</evidence>
<dbReference type="EMBL" id="JBELPZ010000011">
    <property type="protein sequence ID" value="MFL9845036.1"/>
    <property type="molecule type" value="Genomic_DNA"/>
</dbReference>
<proteinExistence type="predicted"/>
<dbReference type="RefSeq" id="WP_408085301.1">
    <property type="nucleotide sequence ID" value="NZ_JBELPZ010000011.1"/>
</dbReference>
<comment type="caution">
    <text evidence="1">The sequence shown here is derived from an EMBL/GenBank/DDBJ whole genome shotgun (WGS) entry which is preliminary data.</text>
</comment>
<protein>
    <recommendedName>
        <fullName evidence="3">DKNYY family protein</fullName>
    </recommendedName>
</protein>
<keyword evidence="2" id="KW-1185">Reference proteome</keyword>
<dbReference type="Proteomes" id="UP001629156">
    <property type="component" value="Unassembled WGS sequence"/>
</dbReference>
<dbReference type="PROSITE" id="PS51257">
    <property type="entry name" value="PROKAR_LIPOPROTEIN"/>
    <property type="match status" value="1"/>
</dbReference>
<evidence type="ECO:0000313" key="1">
    <source>
        <dbReference type="EMBL" id="MFL9845036.1"/>
    </source>
</evidence>